<feature type="signal peptide" evidence="18">
    <location>
        <begin position="1"/>
        <end position="25"/>
    </location>
</feature>
<keyword evidence="9" id="KW-1133">Transmembrane helix</keyword>
<dbReference type="PROSITE" id="PS00455">
    <property type="entry name" value="AMP_BINDING"/>
    <property type="match status" value="1"/>
</dbReference>
<dbReference type="PANTHER" id="PTHR43107">
    <property type="entry name" value="LONG-CHAIN FATTY ACID TRANSPORT PROTEIN"/>
    <property type="match status" value="1"/>
</dbReference>
<dbReference type="Gene3D" id="3.40.50.12780">
    <property type="entry name" value="N-terminal domain of ligase-like"/>
    <property type="match status" value="1"/>
</dbReference>
<feature type="domain" description="AMP-dependent synthetase/ligase" evidence="19">
    <location>
        <begin position="64"/>
        <end position="371"/>
    </location>
</feature>
<evidence type="ECO:0000256" key="5">
    <source>
        <dbReference type="ARBA" id="ARBA00022598"/>
    </source>
</evidence>
<dbReference type="GO" id="GO:0005886">
    <property type="term" value="C:plasma membrane"/>
    <property type="evidence" value="ECO:0007669"/>
    <property type="project" value="UniProtKB-SubCell"/>
</dbReference>
<accession>A0A8D0EWX3</accession>
<reference evidence="21" key="2">
    <citation type="submission" date="2025-09" db="UniProtKB">
        <authorList>
            <consortium name="Ensembl"/>
        </authorList>
    </citation>
    <scope>IDENTIFICATION</scope>
</reference>
<keyword evidence="5" id="KW-0436">Ligase</keyword>
<dbReference type="PANTHER" id="PTHR43107:SF4">
    <property type="entry name" value="LONG-CHAIN FATTY ACID TRANSPORT PROTEIN 2"/>
    <property type="match status" value="1"/>
</dbReference>
<dbReference type="GO" id="GO:0005789">
    <property type="term" value="C:endoplasmic reticulum membrane"/>
    <property type="evidence" value="ECO:0007669"/>
    <property type="project" value="TreeGrafter"/>
</dbReference>
<evidence type="ECO:0000313" key="21">
    <source>
        <dbReference type="Ensembl" id="ENSSOCP00000006551.1"/>
    </source>
</evidence>
<sequence length="618" mass="68566">MALPGAVAAAAGLLLLLLLLVPAAARRCPLLCVDFVAFATMVWSSARCRWRLSRRRPVTLVDVFQEHARRQPRRPLLRFQDEVHTYEDVERRSNRAARALSRRLGLQPGRAVAVFLPNEPTYVWAWLALAKLGCPMACLNTNVRALCTRVCNTPTPRGVCRGALLRDAVEEALPDLQRDGTRVFYLSAHSPTPGVEALLPAIEAASDEPLPAHHRTGVTAKSKAVYIYTSGTTGLPKAAVITETKLMMVANLGRLCGLRPDDIVYTTLPLYHAAGLLIGVGGCFEVGATCVLRAKFSASQFWDDCRHYNVSVIQYVGELMRYLCNTPRHGVRLAMGNGLRAEVWKEFLQRFGPVSIWEFYGATEGNAGFINYTGKIGAVGRDNVFLKTFAPFELIKYNVEKDEPVRDERGLCIRVCPGETGLLVIKITKNTPFDGYAGDSQKTEKKVLRDVLVKGDAFFNSGDLLMIDHERFVYFQDRVGDTFRWKGENVATTEVEATLAMVNFIQEVNVYGVSVPGCEGRCGMAAIRLRAGASFEGERLYAFTRETLPSYAAPRFVRIQDALEITGTFKQCKGNLVRDGFDPGATRDPLFFRDDTKKSYVPLSPDTFAAIRDMRLSL</sequence>
<keyword evidence="10" id="KW-0445">Lipid transport</keyword>
<dbReference type="Proteomes" id="UP000694551">
    <property type="component" value="Unplaced"/>
</dbReference>
<comment type="subcellular location">
    <subcellularLocation>
        <location evidence="1">Cell membrane</location>
        <topology evidence="1">Multi-pass membrane protein</topology>
    </subcellularLocation>
</comment>
<keyword evidence="11" id="KW-0443">Lipid metabolism</keyword>
<dbReference type="FunFam" id="3.30.300.30:FF:000002">
    <property type="entry name" value="Long-chain fatty acid transport protein 1"/>
    <property type="match status" value="1"/>
</dbReference>
<keyword evidence="7" id="KW-0547">Nucleotide-binding</keyword>
<dbReference type="Ensembl" id="ENSSOCT00000006716.1">
    <property type="protein sequence ID" value="ENSSOCP00000006551.1"/>
    <property type="gene ID" value="ENSSOCG00000004966.1"/>
</dbReference>
<feature type="domain" description="AMP-binding enzyme C-terminal" evidence="20">
    <location>
        <begin position="494"/>
        <end position="570"/>
    </location>
</feature>
<evidence type="ECO:0000256" key="13">
    <source>
        <dbReference type="ARBA" id="ARBA00024484"/>
    </source>
</evidence>
<keyword evidence="4" id="KW-1003">Cell membrane</keyword>
<dbReference type="GO" id="GO:0005324">
    <property type="term" value="F:long-chain fatty acid transmembrane transporter activity"/>
    <property type="evidence" value="ECO:0007669"/>
    <property type="project" value="TreeGrafter"/>
</dbReference>
<dbReference type="GO" id="GO:0000166">
    <property type="term" value="F:nucleotide binding"/>
    <property type="evidence" value="ECO:0007669"/>
    <property type="project" value="UniProtKB-KW"/>
</dbReference>
<organism evidence="21 22">
    <name type="scientific">Strix occidentalis caurina</name>
    <name type="common">northern spotted owl</name>
    <dbReference type="NCBI Taxonomy" id="311401"/>
    <lineage>
        <taxon>Eukaryota</taxon>
        <taxon>Metazoa</taxon>
        <taxon>Chordata</taxon>
        <taxon>Craniata</taxon>
        <taxon>Vertebrata</taxon>
        <taxon>Euteleostomi</taxon>
        <taxon>Archelosauria</taxon>
        <taxon>Archosauria</taxon>
        <taxon>Dinosauria</taxon>
        <taxon>Saurischia</taxon>
        <taxon>Theropoda</taxon>
        <taxon>Coelurosauria</taxon>
        <taxon>Aves</taxon>
        <taxon>Neognathae</taxon>
        <taxon>Neoaves</taxon>
        <taxon>Telluraves</taxon>
        <taxon>Strigiformes</taxon>
        <taxon>Strigidae</taxon>
        <taxon>Strix</taxon>
    </lineage>
</organism>
<dbReference type="FunFam" id="3.40.50.12780:FF:000005">
    <property type="entry name" value="Solute carrier family 27 member 6"/>
    <property type="match status" value="1"/>
</dbReference>
<dbReference type="AlphaFoldDB" id="A0A8D0EWX3"/>
<keyword evidence="3" id="KW-0813">Transport</keyword>
<comment type="similarity">
    <text evidence="2">Belongs to the ATP-dependent AMP-binding enzyme family.</text>
</comment>
<evidence type="ECO:0000256" key="10">
    <source>
        <dbReference type="ARBA" id="ARBA00023055"/>
    </source>
</evidence>
<evidence type="ECO:0000256" key="1">
    <source>
        <dbReference type="ARBA" id="ARBA00004651"/>
    </source>
</evidence>
<evidence type="ECO:0000256" key="15">
    <source>
        <dbReference type="ARBA" id="ARBA00036527"/>
    </source>
</evidence>
<keyword evidence="18" id="KW-0732">Signal</keyword>
<comment type="catalytic activity">
    <reaction evidence="17">
        <text>tetracosanoate + ATP + CoA = tetracosanoyl-CoA + AMP + diphosphate</text>
        <dbReference type="Rhea" id="RHEA:33639"/>
        <dbReference type="ChEBI" id="CHEBI:30616"/>
        <dbReference type="ChEBI" id="CHEBI:31014"/>
        <dbReference type="ChEBI" id="CHEBI:33019"/>
        <dbReference type="ChEBI" id="CHEBI:57287"/>
        <dbReference type="ChEBI" id="CHEBI:65052"/>
        <dbReference type="ChEBI" id="CHEBI:456215"/>
    </reaction>
    <physiologicalReaction direction="left-to-right" evidence="17">
        <dbReference type="Rhea" id="RHEA:33640"/>
    </physiologicalReaction>
</comment>
<evidence type="ECO:0000256" key="7">
    <source>
        <dbReference type="ARBA" id="ARBA00022741"/>
    </source>
</evidence>
<evidence type="ECO:0000259" key="20">
    <source>
        <dbReference type="Pfam" id="PF13193"/>
    </source>
</evidence>
<evidence type="ECO:0000256" key="17">
    <source>
        <dbReference type="ARBA" id="ARBA00048666"/>
    </source>
</evidence>
<evidence type="ECO:0000256" key="18">
    <source>
        <dbReference type="SAM" id="SignalP"/>
    </source>
</evidence>
<evidence type="ECO:0000256" key="4">
    <source>
        <dbReference type="ARBA" id="ARBA00022475"/>
    </source>
</evidence>
<keyword evidence="6" id="KW-0812">Transmembrane</keyword>
<comment type="catalytic activity">
    <reaction evidence="15">
        <text>a very long-chain fatty acid + ATP + CoA = a very long-chain fatty acyl-CoA + AMP + diphosphate</text>
        <dbReference type="Rhea" id="RHEA:54536"/>
        <dbReference type="ChEBI" id="CHEBI:30616"/>
        <dbReference type="ChEBI" id="CHEBI:33019"/>
        <dbReference type="ChEBI" id="CHEBI:57287"/>
        <dbReference type="ChEBI" id="CHEBI:58950"/>
        <dbReference type="ChEBI" id="CHEBI:138261"/>
        <dbReference type="ChEBI" id="CHEBI:456215"/>
    </reaction>
    <physiologicalReaction direction="left-to-right" evidence="15">
        <dbReference type="Rhea" id="RHEA:54537"/>
    </physiologicalReaction>
</comment>
<dbReference type="InterPro" id="IPR020845">
    <property type="entry name" value="AMP-binding_CS"/>
</dbReference>
<dbReference type="GO" id="GO:0008206">
    <property type="term" value="P:bile acid metabolic process"/>
    <property type="evidence" value="ECO:0007669"/>
    <property type="project" value="TreeGrafter"/>
</dbReference>
<keyword evidence="12" id="KW-0472">Membrane</keyword>
<dbReference type="InterPro" id="IPR000873">
    <property type="entry name" value="AMP-dep_synth/lig_dom"/>
</dbReference>
<evidence type="ECO:0000256" key="2">
    <source>
        <dbReference type="ARBA" id="ARBA00006432"/>
    </source>
</evidence>
<reference evidence="21" key="1">
    <citation type="submission" date="2025-08" db="UniProtKB">
        <authorList>
            <consortium name="Ensembl"/>
        </authorList>
    </citation>
    <scope>IDENTIFICATION</scope>
</reference>
<evidence type="ECO:0000256" key="9">
    <source>
        <dbReference type="ARBA" id="ARBA00022989"/>
    </source>
</evidence>
<dbReference type="Gene3D" id="3.30.300.30">
    <property type="match status" value="1"/>
</dbReference>
<dbReference type="InterPro" id="IPR045851">
    <property type="entry name" value="AMP-bd_C_sf"/>
</dbReference>
<dbReference type="GO" id="GO:0004467">
    <property type="term" value="F:long-chain fatty acid-CoA ligase activity"/>
    <property type="evidence" value="ECO:0007669"/>
    <property type="project" value="UniProtKB-EC"/>
</dbReference>
<evidence type="ECO:0000256" key="3">
    <source>
        <dbReference type="ARBA" id="ARBA00022448"/>
    </source>
</evidence>
<dbReference type="SUPFAM" id="SSF56801">
    <property type="entry name" value="Acetyl-CoA synthetase-like"/>
    <property type="match status" value="1"/>
</dbReference>
<evidence type="ECO:0000256" key="14">
    <source>
        <dbReference type="ARBA" id="ARBA00026121"/>
    </source>
</evidence>
<comment type="catalytic activity">
    <reaction evidence="13">
        <text>a long-chain fatty acid + ATP + CoA = a long-chain fatty acyl-CoA + AMP + diphosphate</text>
        <dbReference type="Rhea" id="RHEA:15421"/>
        <dbReference type="ChEBI" id="CHEBI:30616"/>
        <dbReference type="ChEBI" id="CHEBI:33019"/>
        <dbReference type="ChEBI" id="CHEBI:57287"/>
        <dbReference type="ChEBI" id="CHEBI:57560"/>
        <dbReference type="ChEBI" id="CHEBI:83139"/>
        <dbReference type="ChEBI" id="CHEBI:456215"/>
        <dbReference type="EC" id="6.2.1.3"/>
    </reaction>
    <physiologicalReaction direction="left-to-right" evidence="13">
        <dbReference type="Rhea" id="RHEA:15422"/>
    </physiologicalReaction>
</comment>
<evidence type="ECO:0000256" key="11">
    <source>
        <dbReference type="ARBA" id="ARBA00023098"/>
    </source>
</evidence>
<dbReference type="InterPro" id="IPR025110">
    <property type="entry name" value="AMP-bd_C"/>
</dbReference>
<evidence type="ECO:0000313" key="22">
    <source>
        <dbReference type="Proteomes" id="UP000694551"/>
    </source>
</evidence>
<evidence type="ECO:0000256" key="6">
    <source>
        <dbReference type="ARBA" id="ARBA00022692"/>
    </source>
</evidence>
<evidence type="ECO:0000256" key="16">
    <source>
        <dbReference type="ARBA" id="ARBA00041297"/>
    </source>
</evidence>
<evidence type="ECO:0000259" key="19">
    <source>
        <dbReference type="Pfam" id="PF00501"/>
    </source>
</evidence>
<dbReference type="Pfam" id="PF00501">
    <property type="entry name" value="AMP-binding"/>
    <property type="match status" value="1"/>
</dbReference>
<protein>
    <recommendedName>
        <fullName evidence="14">long-chain-fatty-acid--CoA ligase</fullName>
        <ecNumber evidence="14">6.2.1.3</ecNumber>
    </recommendedName>
    <alternativeName>
        <fullName evidence="16">Long-chain-fatty-acid--CoA ligase</fullName>
    </alternativeName>
</protein>
<keyword evidence="8" id="KW-0276">Fatty acid metabolism</keyword>
<proteinExistence type="inferred from homology"/>
<dbReference type="EC" id="6.2.1.3" evidence="14"/>
<dbReference type="InterPro" id="IPR042099">
    <property type="entry name" value="ANL_N_sf"/>
</dbReference>
<feature type="chain" id="PRO_5034935967" description="long-chain-fatty-acid--CoA ligase" evidence="18">
    <location>
        <begin position="26"/>
        <end position="618"/>
    </location>
</feature>
<dbReference type="GO" id="GO:0044539">
    <property type="term" value="P:long-chain fatty acid import into cell"/>
    <property type="evidence" value="ECO:0007669"/>
    <property type="project" value="TreeGrafter"/>
</dbReference>
<evidence type="ECO:0000256" key="8">
    <source>
        <dbReference type="ARBA" id="ARBA00022832"/>
    </source>
</evidence>
<keyword evidence="22" id="KW-1185">Reference proteome</keyword>
<dbReference type="Pfam" id="PF13193">
    <property type="entry name" value="AMP-binding_C"/>
    <property type="match status" value="1"/>
</dbReference>
<name>A0A8D0EWX3_STROC</name>
<evidence type="ECO:0000256" key="12">
    <source>
        <dbReference type="ARBA" id="ARBA00023136"/>
    </source>
</evidence>